<dbReference type="Proteomes" id="UP000664357">
    <property type="component" value="Unassembled WGS sequence"/>
</dbReference>
<evidence type="ECO:0000313" key="2">
    <source>
        <dbReference type="Proteomes" id="UP000664357"/>
    </source>
</evidence>
<accession>A0ABV0ETE7</accession>
<comment type="caution">
    <text evidence="1">The sequence shown here is derived from an EMBL/GenBank/DDBJ whole genome shotgun (WGS) entry which is preliminary data.</text>
</comment>
<organism evidence="1 2">
    <name type="scientific">Candidatus Enterococcus ferrettii</name>
    <dbReference type="NCBI Taxonomy" id="2815324"/>
    <lineage>
        <taxon>Bacteria</taxon>
        <taxon>Bacillati</taxon>
        <taxon>Bacillota</taxon>
        <taxon>Bacilli</taxon>
        <taxon>Lactobacillales</taxon>
        <taxon>Enterococcaceae</taxon>
        <taxon>Enterococcus</taxon>
    </lineage>
</organism>
<protein>
    <submittedName>
        <fullName evidence="1">Uncharacterized protein</fullName>
    </submittedName>
</protein>
<proteinExistence type="predicted"/>
<dbReference type="EMBL" id="JAFREL020000003">
    <property type="protein sequence ID" value="MEO1771914.1"/>
    <property type="molecule type" value="Genomic_DNA"/>
</dbReference>
<name>A0ABV0ETE7_9ENTE</name>
<reference evidence="1 2" key="1">
    <citation type="submission" date="2021-03" db="EMBL/GenBank/DDBJ databases">
        <authorList>
            <person name="Gilmore M.S."/>
            <person name="Schwartzman J."/>
            <person name="Van Tyne D."/>
            <person name="Martin M."/>
            <person name="Earl A.M."/>
            <person name="Manson A.L."/>
            <person name="Straub T."/>
            <person name="Salamzade R."/>
            <person name="Saavedra J."/>
            <person name="Lebreton F."/>
            <person name="Prichula J."/>
            <person name="Schaufler K."/>
            <person name="Gaca A."/>
            <person name="Sgardioli B."/>
            <person name="Wagenaar J."/>
            <person name="Strong T."/>
        </authorList>
    </citation>
    <scope>NUCLEOTIDE SEQUENCE [LARGE SCALE GENOMIC DNA]</scope>
    <source>
        <strain evidence="1 2">665A</strain>
    </source>
</reference>
<keyword evidence="2" id="KW-1185">Reference proteome</keyword>
<dbReference type="RefSeq" id="WP_207704470.1">
    <property type="nucleotide sequence ID" value="NZ_JAFREL020000003.1"/>
</dbReference>
<reference evidence="1 2" key="2">
    <citation type="submission" date="2024-02" db="EMBL/GenBank/DDBJ databases">
        <title>The Genome Sequence of Enterococcus sp. DIV0159.</title>
        <authorList>
            <person name="Earl A."/>
            <person name="Manson A."/>
            <person name="Gilmore M."/>
            <person name="Sanders J."/>
            <person name="Shea T."/>
            <person name="Howe W."/>
            <person name="Livny J."/>
            <person name="Cuomo C."/>
            <person name="Neafsey D."/>
            <person name="Birren B."/>
        </authorList>
    </citation>
    <scope>NUCLEOTIDE SEQUENCE [LARGE SCALE GENOMIC DNA]</scope>
    <source>
        <strain evidence="1 2">665A</strain>
    </source>
</reference>
<sequence>MTKHFWQVENDRLYFQIGDTLNKVMLVPNFFEEKLVSGSLKHPFLCRQDPSKSYYFSDSFELTIVGEQCYHSAAGDICYFPDWGYFGISLAEEEYTLGIPRYKIGKLAGDLSKIQSLTTTEEAKLYWQIDLRLKE</sequence>
<gene>
    <name evidence="1" type="ORF">JZO67_003896</name>
</gene>
<evidence type="ECO:0000313" key="1">
    <source>
        <dbReference type="EMBL" id="MEO1771914.1"/>
    </source>
</evidence>